<name>A0A0J6IND1_COCPO</name>
<reference evidence="3" key="2">
    <citation type="journal article" date="2009" name="Genome Res.">
        <title>Comparative genomic analyses of the human fungal pathogens Coccidioides and their relatives.</title>
        <authorList>
            <person name="Sharpton T.J."/>
            <person name="Stajich J.E."/>
            <person name="Rounsley S.D."/>
            <person name="Gardner M.J."/>
            <person name="Wortman J.R."/>
            <person name="Jordar V.S."/>
            <person name="Maiti R."/>
            <person name="Kodira C.D."/>
            <person name="Neafsey D.E."/>
            <person name="Zeng Q."/>
            <person name="Hung C.-Y."/>
            <person name="McMahan C."/>
            <person name="Muszewska A."/>
            <person name="Grynberg M."/>
            <person name="Mandel M.A."/>
            <person name="Kellner E.M."/>
            <person name="Barker B.M."/>
            <person name="Galgiani J.N."/>
            <person name="Orbach M.J."/>
            <person name="Kirkland T.N."/>
            <person name="Cole G.T."/>
            <person name="Henn M.R."/>
            <person name="Birren B.W."/>
            <person name="Taylor J.W."/>
        </authorList>
    </citation>
    <scope>NUCLEOTIDE SEQUENCE [LARGE SCALE GENOMIC DNA]</scope>
    <source>
        <strain evidence="3">RMSCC 3488</strain>
    </source>
</reference>
<feature type="compositionally biased region" description="Low complexity" evidence="1">
    <location>
        <begin position="35"/>
        <end position="46"/>
    </location>
</feature>
<feature type="compositionally biased region" description="Basic residues" evidence="1">
    <location>
        <begin position="47"/>
        <end position="63"/>
    </location>
</feature>
<gene>
    <name evidence="2" type="ORF">CPAG_09716</name>
</gene>
<feature type="compositionally biased region" description="Basic and acidic residues" evidence="1">
    <location>
        <begin position="396"/>
        <end position="412"/>
    </location>
</feature>
<dbReference type="AlphaFoldDB" id="A0A0J6IND1"/>
<evidence type="ECO:0000313" key="3">
    <source>
        <dbReference type="Proteomes" id="UP000054567"/>
    </source>
</evidence>
<feature type="region of interest" description="Disordered" evidence="1">
    <location>
        <begin position="294"/>
        <end position="315"/>
    </location>
</feature>
<feature type="compositionally biased region" description="Gly residues" evidence="1">
    <location>
        <begin position="147"/>
        <end position="159"/>
    </location>
</feature>
<accession>A0A0J6IND1</accession>
<feature type="compositionally biased region" description="Gly residues" evidence="1">
    <location>
        <begin position="297"/>
        <end position="314"/>
    </location>
</feature>
<dbReference type="EMBL" id="DS268114">
    <property type="protein sequence ID" value="KMM73427.1"/>
    <property type="molecule type" value="Genomic_DNA"/>
</dbReference>
<evidence type="ECO:0000256" key="1">
    <source>
        <dbReference type="SAM" id="MobiDB-lite"/>
    </source>
</evidence>
<sequence>MTKMATTEAPSRPHDRHGRRRPFANWMKRLANLKSSSSSDSPANSSSHKHRNSTATTKSKKSARNNPYPLSGTVYSPGVERANRHLSFTEPANSLHRSEFSRSESYIEGNDNPSPVAGRKSAAPTLSTNGDTVMSEIYSKAGTSATVGGGRSCRGGGEGSTFSSPAPSVRSLTTTLTTVQSGAPNHYITGVAHPTGHGGSQQTVQFTHQFPTTPVSAIPPHVTPHPTTYMTATANNLLTDNASVLTLASSSKRRRRNSLDTNASVRALAPSSIFSGSRESLPLSVLSGNMGSINATQGGGGELATGTLGRGGMASGERASVYSASGVGIADRSSIRSGLQSHHARNDSATGSISGITANSYLPNGPGRISRRSSGWGEIPGSEDSEHDQEEDAKDDSDKIEGGDGKGQDKSN</sequence>
<feature type="compositionally biased region" description="Acidic residues" evidence="1">
    <location>
        <begin position="381"/>
        <end position="395"/>
    </location>
</feature>
<evidence type="ECO:0000313" key="2">
    <source>
        <dbReference type="EMBL" id="KMM73427.1"/>
    </source>
</evidence>
<reference evidence="2 3" key="1">
    <citation type="submission" date="2007-06" db="EMBL/GenBank/DDBJ databases">
        <title>The Genome Sequence of Coccidioides posadasii RMSCC_3488.</title>
        <authorList>
            <consortium name="Coccidioides Genome Resources Consortium"/>
            <consortium name="The Broad Institute Genome Sequencing Platform"/>
            <person name="Henn M.R."/>
            <person name="Sykes S."/>
            <person name="Young S."/>
            <person name="Jaffe D."/>
            <person name="Berlin A."/>
            <person name="Alvarez P."/>
            <person name="Butler J."/>
            <person name="Gnerre S."/>
            <person name="Grabherr M."/>
            <person name="Mauceli E."/>
            <person name="Brockman W."/>
            <person name="Kodira C."/>
            <person name="Alvarado L."/>
            <person name="Zeng Q."/>
            <person name="Crawford M."/>
            <person name="Antoine C."/>
            <person name="Devon K."/>
            <person name="Galgiani J."/>
            <person name="Orsborn K."/>
            <person name="Lewis M.L."/>
            <person name="Nusbaum C."/>
            <person name="Galagan J."/>
            <person name="Birren B."/>
        </authorList>
    </citation>
    <scope>NUCLEOTIDE SEQUENCE [LARGE SCALE GENOMIC DNA]</scope>
    <source>
        <strain evidence="2 3">RMSCC 3488</strain>
    </source>
</reference>
<feature type="region of interest" description="Disordered" evidence="1">
    <location>
        <begin position="1"/>
        <end position="128"/>
    </location>
</feature>
<feature type="compositionally biased region" description="Polar residues" evidence="1">
    <location>
        <begin position="347"/>
        <end position="362"/>
    </location>
</feature>
<dbReference type="OrthoDB" id="5377012at2759"/>
<feature type="region of interest" description="Disordered" evidence="1">
    <location>
        <begin position="338"/>
        <end position="412"/>
    </location>
</feature>
<organism evidence="2 3">
    <name type="scientific">Coccidioides posadasii RMSCC 3488</name>
    <dbReference type="NCBI Taxonomy" id="454284"/>
    <lineage>
        <taxon>Eukaryota</taxon>
        <taxon>Fungi</taxon>
        <taxon>Dikarya</taxon>
        <taxon>Ascomycota</taxon>
        <taxon>Pezizomycotina</taxon>
        <taxon>Eurotiomycetes</taxon>
        <taxon>Eurotiomycetidae</taxon>
        <taxon>Onygenales</taxon>
        <taxon>Onygenaceae</taxon>
        <taxon>Coccidioides</taxon>
    </lineage>
</organism>
<reference evidence="3" key="3">
    <citation type="journal article" date="2010" name="Genome Res.">
        <title>Population genomic sequencing of Coccidioides fungi reveals recent hybridization and transposon control.</title>
        <authorList>
            <person name="Neafsey D.E."/>
            <person name="Barker B.M."/>
            <person name="Sharpton T.J."/>
            <person name="Stajich J.E."/>
            <person name="Park D.J."/>
            <person name="Whiston E."/>
            <person name="Hung C.-Y."/>
            <person name="McMahan C."/>
            <person name="White J."/>
            <person name="Sykes S."/>
            <person name="Heiman D."/>
            <person name="Young S."/>
            <person name="Zeng Q."/>
            <person name="Abouelleil A."/>
            <person name="Aftuck L."/>
            <person name="Bessette D."/>
            <person name="Brown A."/>
            <person name="FitzGerald M."/>
            <person name="Lui A."/>
            <person name="Macdonald J.P."/>
            <person name="Priest M."/>
            <person name="Orbach M.J."/>
            <person name="Galgiani J.N."/>
            <person name="Kirkland T.N."/>
            <person name="Cole G.T."/>
            <person name="Birren B.W."/>
            <person name="Henn M.R."/>
            <person name="Taylor J.W."/>
            <person name="Rounsley S.D."/>
        </authorList>
    </citation>
    <scope>NUCLEOTIDE SEQUENCE [LARGE SCALE GENOMIC DNA]</scope>
    <source>
        <strain evidence="3">RMSCC 3488</strain>
    </source>
</reference>
<protein>
    <recommendedName>
        <fullName evidence="4">Ca2+-modulated nonselective cation channel polycystin</fullName>
    </recommendedName>
</protein>
<proteinExistence type="predicted"/>
<feature type="region of interest" description="Disordered" evidence="1">
    <location>
        <begin position="143"/>
        <end position="169"/>
    </location>
</feature>
<dbReference type="Proteomes" id="UP000054567">
    <property type="component" value="Unassembled WGS sequence"/>
</dbReference>
<evidence type="ECO:0008006" key="4">
    <source>
        <dbReference type="Google" id="ProtNLM"/>
    </source>
</evidence>
<dbReference type="VEuPathDB" id="FungiDB:CPAG_09716"/>